<comment type="caution">
    <text evidence="1">The sequence shown here is derived from an EMBL/GenBank/DDBJ whole genome shotgun (WGS) entry which is preliminary data.</text>
</comment>
<organism evidence="1 2">
    <name type="scientific">Streptomyces silvisoli</name>
    <dbReference type="NCBI Taxonomy" id="3034235"/>
    <lineage>
        <taxon>Bacteria</taxon>
        <taxon>Bacillati</taxon>
        <taxon>Actinomycetota</taxon>
        <taxon>Actinomycetes</taxon>
        <taxon>Kitasatosporales</taxon>
        <taxon>Streptomycetaceae</taxon>
        <taxon>Streptomyces</taxon>
    </lineage>
</organism>
<reference evidence="1 2" key="1">
    <citation type="submission" date="2023-03" db="EMBL/GenBank/DDBJ databases">
        <title>Draft genome sequence of Streptomyces sp. RB6PN23 isolated from peat swamp forest in Thailand.</title>
        <authorList>
            <person name="Klaysubun C."/>
            <person name="Duangmal K."/>
        </authorList>
    </citation>
    <scope>NUCLEOTIDE SEQUENCE [LARGE SCALE GENOMIC DNA]</scope>
    <source>
        <strain evidence="1 2">RB6PN23</strain>
    </source>
</reference>
<dbReference type="EMBL" id="JARJBC010000013">
    <property type="protein sequence ID" value="MDF3291553.1"/>
    <property type="molecule type" value="Genomic_DNA"/>
</dbReference>
<proteinExistence type="predicted"/>
<protein>
    <submittedName>
        <fullName evidence="1">Uncharacterized protein</fullName>
    </submittedName>
</protein>
<dbReference type="RefSeq" id="WP_276094734.1">
    <property type="nucleotide sequence ID" value="NZ_JARJBC010000013.1"/>
</dbReference>
<keyword evidence="2" id="KW-1185">Reference proteome</keyword>
<accession>A0ABT5ZP12</accession>
<evidence type="ECO:0000313" key="1">
    <source>
        <dbReference type="EMBL" id="MDF3291553.1"/>
    </source>
</evidence>
<dbReference type="Proteomes" id="UP001216579">
    <property type="component" value="Unassembled WGS sequence"/>
</dbReference>
<name>A0ABT5ZP12_9ACTN</name>
<sequence length="111" mass="12467">MNNEDPRSARQQPEVCRLPKRGRALRICFKNKLGYLLTFFDWHNDGPMQSVPELPSETAEFIGMDESDLGLAPGQPLLREDDIPLSYETCGFGPPIQVLGCIHGRRGCDHV</sequence>
<gene>
    <name evidence="1" type="ORF">P3G67_20440</name>
</gene>
<evidence type="ECO:0000313" key="2">
    <source>
        <dbReference type="Proteomes" id="UP001216579"/>
    </source>
</evidence>